<dbReference type="EMBL" id="JACVEW010000014">
    <property type="protein sequence ID" value="MBP0049106.1"/>
    <property type="molecule type" value="Genomic_DNA"/>
</dbReference>
<proteinExistence type="predicted"/>
<evidence type="ECO:0000256" key="1">
    <source>
        <dbReference type="SAM" id="Phobius"/>
    </source>
</evidence>
<feature type="transmembrane region" description="Helical" evidence="1">
    <location>
        <begin position="33"/>
        <end position="58"/>
    </location>
</feature>
<sequence>MDEYLPSLITLSGFVVPALLLLLLTRPLTPATLAYLMVIAALCLMGGFLFAAGTITVLELKATPIANSLLVLAGAVLSLMLRQAMKAREKTE</sequence>
<feature type="transmembrane region" description="Helical" evidence="1">
    <location>
        <begin position="64"/>
        <end position="81"/>
    </location>
</feature>
<keyword evidence="1" id="KW-0472">Membrane</keyword>
<gene>
    <name evidence="2" type="ORF">H9C73_10185</name>
</gene>
<dbReference type="Proteomes" id="UP000810171">
    <property type="component" value="Unassembled WGS sequence"/>
</dbReference>
<organism evidence="2 3">
    <name type="scientific">Marinobacterium alkalitolerans</name>
    <dbReference type="NCBI Taxonomy" id="1542925"/>
    <lineage>
        <taxon>Bacteria</taxon>
        <taxon>Pseudomonadati</taxon>
        <taxon>Pseudomonadota</taxon>
        <taxon>Gammaproteobacteria</taxon>
        <taxon>Oceanospirillales</taxon>
        <taxon>Oceanospirillaceae</taxon>
        <taxon>Marinobacterium</taxon>
    </lineage>
</organism>
<keyword evidence="3" id="KW-1185">Reference proteome</keyword>
<name>A0ABS3ZBN3_9GAMM</name>
<accession>A0ABS3ZBN3</accession>
<evidence type="ECO:0000313" key="2">
    <source>
        <dbReference type="EMBL" id="MBP0049106.1"/>
    </source>
</evidence>
<feature type="transmembrane region" description="Helical" evidence="1">
    <location>
        <begin position="6"/>
        <end position="24"/>
    </location>
</feature>
<protein>
    <submittedName>
        <fullName evidence="2">Uncharacterized protein</fullName>
    </submittedName>
</protein>
<reference evidence="2 3" key="1">
    <citation type="submission" date="2020-09" db="EMBL/GenBank/DDBJ databases">
        <authorList>
            <person name="Tanuku N.R.S."/>
        </authorList>
    </citation>
    <scope>NUCLEOTIDE SEQUENCE [LARGE SCALE GENOMIC DNA]</scope>
    <source>
        <strain evidence="2 3">AK62</strain>
    </source>
</reference>
<dbReference type="RefSeq" id="WP_209287726.1">
    <property type="nucleotide sequence ID" value="NZ_JACVEW010000014.1"/>
</dbReference>
<comment type="caution">
    <text evidence="2">The sequence shown here is derived from an EMBL/GenBank/DDBJ whole genome shotgun (WGS) entry which is preliminary data.</text>
</comment>
<keyword evidence="1" id="KW-1133">Transmembrane helix</keyword>
<evidence type="ECO:0000313" key="3">
    <source>
        <dbReference type="Proteomes" id="UP000810171"/>
    </source>
</evidence>
<keyword evidence="1" id="KW-0812">Transmembrane</keyword>